<evidence type="ECO:0000313" key="3">
    <source>
        <dbReference type="Proteomes" id="UP000178943"/>
    </source>
</evidence>
<evidence type="ECO:0000256" key="1">
    <source>
        <dbReference type="SAM" id="Phobius"/>
    </source>
</evidence>
<evidence type="ECO:0000313" key="2">
    <source>
        <dbReference type="EMBL" id="OGF58616.1"/>
    </source>
</evidence>
<sequence>MLVFIRDAGKFLLAAILGAIAGASVFVFLIVWAMQQRGIEYIGKREVKEESYLIISAIIWIAILVFGVIFRRKLLLSISPAIVIVLLTSGYVLVSAYIQQRDVKNALEYRKSKGLPYKLDELFPRASTQKQCRTWLKSARLEHTQGEVFLGSLIINFWDVTSEPLRHGKSLDEAIVKADSMARPEWKKIFAYNKAGIEAMKKCPYLQWFDASNFEQSYETGGYTSERIDMFYWARSMEGQALILAKNGQTEEAKKLLYTLREAIDKLIIPGQELSLSLIAMAMDNLAATGFISIQVLGGQPFSEEDLSRISSFSKILTSRIIYLYAALCTDCEKLCIMADCIRNGLYISIL</sequence>
<keyword evidence="1" id="KW-1133">Transmembrane helix</keyword>
<feature type="transmembrane region" description="Helical" evidence="1">
    <location>
        <begin position="52"/>
        <end position="70"/>
    </location>
</feature>
<keyword evidence="1" id="KW-0472">Membrane</keyword>
<name>A0A1F5V5C8_9BACT</name>
<organism evidence="2 3">
    <name type="scientific">Candidatus Fischerbacteria bacterium RBG_13_37_8</name>
    <dbReference type="NCBI Taxonomy" id="1817863"/>
    <lineage>
        <taxon>Bacteria</taxon>
        <taxon>Candidatus Fischeribacteriota</taxon>
    </lineage>
</organism>
<proteinExistence type="predicted"/>
<feature type="transmembrane region" description="Helical" evidence="1">
    <location>
        <begin position="76"/>
        <end position="98"/>
    </location>
</feature>
<gene>
    <name evidence="2" type="ORF">A2Y62_14540</name>
</gene>
<dbReference type="AlphaFoldDB" id="A0A1F5V5C8"/>
<keyword evidence="1" id="KW-0812">Transmembrane</keyword>
<dbReference type="Proteomes" id="UP000178943">
    <property type="component" value="Unassembled WGS sequence"/>
</dbReference>
<comment type="caution">
    <text evidence="2">The sequence shown here is derived from an EMBL/GenBank/DDBJ whole genome shotgun (WGS) entry which is preliminary data.</text>
</comment>
<accession>A0A1F5V5C8</accession>
<dbReference type="EMBL" id="MFGW01000242">
    <property type="protein sequence ID" value="OGF58616.1"/>
    <property type="molecule type" value="Genomic_DNA"/>
</dbReference>
<reference evidence="2 3" key="1">
    <citation type="journal article" date="2016" name="Nat. Commun.">
        <title>Thousands of microbial genomes shed light on interconnected biogeochemical processes in an aquifer system.</title>
        <authorList>
            <person name="Anantharaman K."/>
            <person name="Brown C.T."/>
            <person name="Hug L.A."/>
            <person name="Sharon I."/>
            <person name="Castelle C.J."/>
            <person name="Probst A.J."/>
            <person name="Thomas B.C."/>
            <person name="Singh A."/>
            <person name="Wilkins M.J."/>
            <person name="Karaoz U."/>
            <person name="Brodie E.L."/>
            <person name="Williams K.H."/>
            <person name="Hubbard S.S."/>
            <person name="Banfield J.F."/>
        </authorList>
    </citation>
    <scope>NUCLEOTIDE SEQUENCE [LARGE SCALE GENOMIC DNA]</scope>
</reference>
<protein>
    <submittedName>
        <fullName evidence="2">Uncharacterized protein</fullName>
    </submittedName>
</protein>
<feature type="transmembrane region" description="Helical" evidence="1">
    <location>
        <begin position="12"/>
        <end position="32"/>
    </location>
</feature>